<dbReference type="EMBL" id="CP036278">
    <property type="protein sequence ID" value="QDU55547.1"/>
    <property type="molecule type" value="Genomic_DNA"/>
</dbReference>
<keyword evidence="1" id="KW-0812">Transmembrane</keyword>
<dbReference type="Proteomes" id="UP000315750">
    <property type="component" value="Chromosome"/>
</dbReference>
<proteinExistence type="predicted"/>
<keyword evidence="3" id="KW-1185">Reference proteome</keyword>
<keyword evidence="1" id="KW-1133">Transmembrane helix</keyword>
<keyword evidence="1" id="KW-0472">Membrane</keyword>
<dbReference type="KEGG" id="amuc:Pan181_17390"/>
<dbReference type="AlphaFoldDB" id="A0A518ALE4"/>
<evidence type="ECO:0000256" key="1">
    <source>
        <dbReference type="SAM" id="Phobius"/>
    </source>
</evidence>
<organism evidence="2 3">
    <name type="scientific">Aeoliella mucimassa</name>
    <dbReference type="NCBI Taxonomy" id="2527972"/>
    <lineage>
        <taxon>Bacteria</taxon>
        <taxon>Pseudomonadati</taxon>
        <taxon>Planctomycetota</taxon>
        <taxon>Planctomycetia</taxon>
        <taxon>Pirellulales</taxon>
        <taxon>Lacipirellulaceae</taxon>
        <taxon>Aeoliella</taxon>
    </lineage>
</organism>
<feature type="transmembrane region" description="Helical" evidence="1">
    <location>
        <begin position="101"/>
        <end position="122"/>
    </location>
</feature>
<evidence type="ECO:0000313" key="2">
    <source>
        <dbReference type="EMBL" id="QDU55547.1"/>
    </source>
</evidence>
<sequence>MSRSEDLANPYDATTTKPEVPQPRGFRWRIVPGILLLLVGGGVVLYGLFAIIASCIAFPSAEGDLAFDYVLIFVMGAWALMAGCLVSVAGVLCFYGKRSLVFSFAGVGAIMVLCAVASILMFS</sequence>
<evidence type="ECO:0000313" key="3">
    <source>
        <dbReference type="Proteomes" id="UP000315750"/>
    </source>
</evidence>
<reference evidence="2 3" key="1">
    <citation type="submission" date="2019-02" db="EMBL/GenBank/DDBJ databases">
        <title>Deep-cultivation of Planctomycetes and their phenomic and genomic characterization uncovers novel biology.</title>
        <authorList>
            <person name="Wiegand S."/>
            <person name="Jogler M."/>
            <person name="Boedeker C."/>
            <person name="Pinto D."/>
            <person name="Vollmers J."/>
            <person name="Rivas-Marin E."/>
            <person name="Kohn T."/>
            <person name="Peeters S.H."/>
            <person name="Heuer A."/>
            <person name="Rast P."/>
            <person name="Oberbeckmann S."/>
            <person name="Bunk B."/>
            <person name="Jeske O."/>
            <person name="Meyerdierks A."/>
            <person name="Storesund J.E."/>
            <person name="Kallscheuer N."/>
            <person name="Luecker S."/>
            <person name="Lage O.M."/>
            <person name="Pohl T."/>
            <person name="Merkel B.J."/>
            <person name="Hornburger P."/>
            <person name="Mueller R.-W."/>
            <person name="Bruemmer F."/>
            <person name="Labrenz M."/>
            <person name="Spormann A.M."/>
            <person name="Op den Camp H."/>
            <person name="Overmann J."/>
            <person name="Amann R."/>
            <person name="Jetten M.S.M."/>
            <person name="Mascher T."/>
            <person name="Medema M.H."/>
            <person name="Devos D.P."/>
            <person name="Kaster A.-K."/>
            <person name="Ovreas L."/>
            <person name="Rohde M."/>
            <person name="Galperin M.Y."/>
            <person name="Jogler C."/>
        </authorList>
    </citation>
    <scope>NUCLEOTIDE SEQUENCE [LARGE SCALE GENOMIC DNA]</scope>
    <source>
        <strain evidence="2 3">Pan181</strain>
    </source>
</reference>
<feature type="transmembrane region" description="Helical" evidence="1">
    <location>
        <begin position="34"/>
        <end position="59"/>
    </location>
</feature>
<gene>
    <name evidence="2" type="ORF">Pan181_17390</name>
</gene>
<accession>A0A518ALE4</accession>
<feature type="transmembrane region" description="Helical" evidence="1">
    <location>
        <begin position="71"/>
        <end position="94"/>
    </location>
</feature>
<protein>
    <submittedName>
        <fullName evidence="2">Uncharacterized protein</fullName>
    </submittedName>
</protein>
<name>A0A518ALE4_9BACT</name>
<dbReference type="RefSeq" id="WP_145246392.1">
    <property type="nucleotide sequence ID" value="NZ_CP036278.1"/>
</dbReference>